<evidence type="ECO:0000313" key="2">
    <source>
        <dbReference type="EMBL" id="GKZ27054.1"/>
    </source>
</evidence>
<reference evidence="2" key="1">
    <citation type="submission" date="2022-07" db="EMBL/GenBank/DDBJ databases">
        <title>Taxonomy of Aspergillus series Nigri: significant species reduction supported by multi-species coalescent approaches.</title>
        <authorList>
            <person name="Bian C."/>
            <person name="Kusuya Y."/>
            <person name="Sklenar F."/>
            <person name="D'hooge E."/>
            <person name="Yaguchi T."/>
            <person name="Takahashi H."/>
            <person name="Hubka V."/>
        </authorList>
    </citation>
    <scope>NUCLEOTIDE SEQUENCE</scope>
    <source>
        <strain evidence="2">CBS 733.88</strain>
    </source>
</reference>
<dbReference type="AlphaFoldDB" id="A0A9W5Z2F3"/>
<proteinExistence type="predicted"/>
<protein>
    <submittedName>
        <fullName evidence="2">Uncharacterized protein</fullName>
    </submittedName>
</protein>
<sequence>MYYPMSSTYPRQQPRQTGLAVPDEVEPSPDRLENVNTSNPAQMGCIPDPKALSSGRDPVTPSPKRPSLDPDAIRPAADLPTMSSARIHAQPVLLPSPIPHGTSRAPSITVTDWDTYSRRNAAARILTLQLIRCVDNDDKLRDEVAYWYQEFRFQMWSPLASMIGIHWRQVEQFCWQMGKEEIVQRATKRV</sequence>
<feature type="region of interest" description="Disordered" evidence="1">
    <location>
        <begin position="1"/>
        <end position="74"/>
    </location>
</feature>
<dbReference type="Proteomes" id="UP001143548">
    <property type="component" value="Unassembled WGS sequence"/>
</dbReference>
<accession>A0A9W5Z2F3</accession>
<gene>
    <name evidence="2" type="ORF">AbraCBS73388_003571</name>
</gene>
<evidence type="ECO:0000256" key="1">
    <source>
        <dbReference type="SAM" id="MobiDB-lite"/>
    </source>
</evidence>
<feature type="compositionally biased region" description="Polar residues" evidence="1">
    <location>
        <begin position="1"/>
        <end position="16"/>
    </location>
</feature>
<evidence type="ECO:0000313" key="3">
    <source>
        <dbReference type="Proteomes" id="UP001143548"/>
    </source>
</evidence>
<comment type="caution">
    <text evidence="2">The sequence shown here is derived from an EMBL/GenBank/DDBJ whole genome shotgun (WGS) entry which is preliminary data.</text>
</comment>
<dbReference type="EMBL" id="BROQ01000179">
    <property type="protein sequence ID" value="GKZ27054.1"/>
    <property type="molecule type" value="Genomic_DNA"/>
</dbReference>
<name>A0A9W5Z2F3_9EURO</name>
<organism evidence="2 3">
    <name type="scientific">Aspergillus brasiliensis</name>
    <dbReference type="NCBI Taxonomy" id="319629"/>
    <lineage>
        <taxon>Eukaryota</taxon>
        <taxon>Fungi</taxon>
        <taxon>Dikarya</taxon>
        <taxon>Ascomycota</taxon>
        <taxon>Pezizomycotina</taxon>
        <taxon>Eurotiomycetes</taxon>
        <taxon>Eurotiomycetidae</taxon>
        <taxon>Eurotiales</taxon>
        <taxon>Aspergillaceae</taxon>
        <taxon>Aspergillus</taxon>
        <taxon>Aspergillus subgen. Circumdati</taxon>
    </lineage>
</organism>